<keyword evidence="11" id="KW-1185">Reference proteome</keyword>
<dbReference type="RefSeq" id="WP_192597315.1">
    <property type="nucleotide sequence ID" value="NZ_JADBEL010000002.1"/>
</dbReference>
<proteinExistence type="inferred from homology"/>
<dbReference type="SUPFAM" id="SSF54637">
    <property type="entry name" value="Thioesterase/thiol ester dehydrase-isomerase"/>
    <property type="match status" value="1"/>
</dbReference>
<dbReference type="HAMAP" id="MF_01814">
    <property type="entry name" value="Transcrip_fact_FapR"/>
    <property type="match status" value="1"/>
</dbReference>
<dbReference type="InterPro" id="IPR029069">
    <property type="entry name" value="HotDog_dom_sf"/>
</dbReference>
<keyword evidence="6 9" id="KW-0238">DNA-binding</keyword>
<dbReference type="GO" id="GO:0045892">
    <property type="term" value="P:negative regulation of DNA-templated transcription"/>
    <property type="evidence" value="ECO:0007669"/>
    <property type="project" value="UniProtKB-UniRule"/>
</dbReference>
<sequence>MRMPKKERQRLLGLLLEKNPFLTDEEVSDHFTVSVQTIRLDRLECGIPELRERLKSVASRTMKEEVKSLHSDEIIGDIVDIELDKRALSIFDVTEDHVFQRNGIARGHHLFAQANSLAVAVMDDDLALTVKSTILFLKPVRAGDRVVARADVKEDSLLKKRTLVEVVSKVGDETVFTGEFYMYRMTDTQQGESN</sequence>
<dbReference type="GO" id="GO:0003677">
    <property type="term" value="F:DNA binding"/>
    <property type="evidence" value="ECO:0007669"/>
    <property type="project" value="UniProtKB-KW"/>
</dbReference>
<evidence type="ECO:0000256" key="9">
    <source>
        <dbReference type="HAMAP-Rule" id="MF_01814"/>
    </source>
</evidence>
<evidence type="ECO:0000256" key="3">
    <source>
        <dbReference type="ARBA" id="ARBA00022832"/>
    </source>
</evidence>
<dbReference type="GO" id="GO:0006633">
    <property type="term" value="P:fatty acid biosynthetic process"/>
    <property type="evidence" value="ECO:0007669"/>
    <property type="project" value="UniProtKB-KW"/>
</dbReference>
<reference evidence="10" key="1">
    <citation type="submission" date="2020-10" db="EMBL/GenBank/DDBJ databases">
        <title>Genomic Encyclopedia of Type Strains, Phase IV (KMG-IV): sequencing the most valuable type-strain genomes for metagenomic binning, comparative biology and taxonomic classification.</title>
        <authorList>
            <person name="Goeker M."/>
        </authorList>
    </citation>
    <scope>NUCLEOTIDE SEQUENCE</scope>
    <source>
        <strain evidence="10">DSM 13886</strain>
    </source>
</reference>
<comment type="function">
    <text evidence="9">Transcriptional factor involved in regulation of membrane lipid biosynthesis by repressing genes involved in fatty acid and phospholipid metabolism.</text>
</comment>
<dbReference type="Gene3D" id="3.10.129.10">
    <property type="entry name" value="Hotdog Thioesterase"/>
    <property type="match status" value="1"/>
</dbReference>
<protein>
    <recommendedName>
        <fullName evidence="9">Transcription factor FapR</fullName>
    </recommendedName>
    <alternativeName>
        <fullName evidence="9">Fatty acid and phospholipid biosynthesis regulator</fullName>
    </alternativeName>
</protein>
<keyword evidence="2 9" id="KW-0444">Lipid biosynthesis</keyword>
<dbReference type="EMBL" id="JADBEL010000002">
    <property type="protein sequence ID" value="MBE1553498.1"/>
    <property type="molecule type" value="Genomic_DNA"/>
</dbReference>
<dbReference type="AlphaFoldDB" id="A0A927MGL0"/>
<organism evidence="10 11">
    <name type="scientific">Sporosarcina limicola</name>
    <dbReference type="NCBI Taxonomy" id="34101"/>
    <lineage>
        <taxon>Bacteria</taxon>
        <taxon>Bacillati</taxon>
        <taxon>Bacillota</taxon>
        <taxon>Bacilli</taxon>
        <taxon>Bacillales</taxon>
        <taxon>Caryophanaceae</taxon>
        <taxon>Sporosarcina</taxon>
    </lineage>
</organism>
<evidence type="ECO:0000313" key="11">
    <source>
        <dbReference type="Proteomes" id="UP000658225"/>
    </source>
</evidence>
<keyword evidence="3 9" id="KW-0276">Fatty acid metabolism</keyword>
<comment type="caution">
    <text evidence="10">The sequence shown here is derived from an EMBL/GenBank/DDBJ whole genome shotgun (WGS) entry which is preliminary data.</text>
</comment>
<dbReference type="NCBIfam" id="NF003359">
    <property type="entry name" value="PRK04424.1"/>
    <property type="match status" value="1"/>
</dbReference>
<dbReference type="GO" id="GO:0045717">
    <property type="term" value="P:negative regulation of fatty acid biosynthetic process"/>
    <property type="evidence" value="ECO:0007669"/>
    <property type="project" value="UniProtKB-UniRule"/>
</dbReference>
<evidence type="ECO:0000256" key="5">
    <source>
        <dbReference type="ARBA" id="ARBA00023098"/>
    </source>
</evidence>
<gene>
    <name evidence="9" type="primary">fapR</name>
    <name evidence="10" type="ORF">H4683_000572</name>
</gene>
<evidence type="ECO:0000256" key="8">
    <source>
        <dbReference type="ARBA" id="ARBA00023163"/>
    </source>
</evidence>
<evidence type="ECO:0000256" key="1">
    <source>
        <dbReference type="ARBA" id="ARBA00022491"/>
    </source>
</evidence>
<accession>A0A927MGL0</accession>
<evidence type="ECO:0000256" key="4">
    <source>
        <dbReference type="ARBA" id="ARBA00023015"/>
    </source>
</evidence>
<evidence type="ECO:0000313" key="10">
    <source>
        <dbReference type="EMBL" id="MBE1553498.1"/>
    </source>
</evidence>
<comment type="similarity">
    <text evidence="9">Belongs to the FapR family.</text>
</comment>
<keyword evidence="7 9" id="KW-0275">Fatty acid biosynthesis</keyword>
<dbReference type="GO" id="GO:0003700">
    <property type="term" value="F:DNA-binding transcription factor activity"/>
    <property type="evidence" value="ECO:0007669"/>
    <property type="project" value="UniProtKB-UniRule"/>
</dbReference>
<keyword evidence="4 9" id="KW-0805">Transcription regulation</keyword>
<dbReference type="CDD" id="cd03440">
    <property type="entry name" value="hot_dog"/>
    <property type="match status" value="1"/>
</dbReference>
<keyword evidence="8 9" id="KW-0804">Transcription</keyword>
<evidence type="ECO:0000256" key="6">
    <source>
        <dbReference type="ARBA" id="ARBA00023125"/>
    </source>
</evidence>
<evidence type="ECO:0000256" key="2">
    <source>
        <dbReference type="ARBA" id="ARBA00022516"/>
    </source>
</evidence>
<dbReference type="Gene3D" id="1.10.10.10">
    <property type="entry name" value="Winged helix-like DNA-binding domain superfamily/Winged helix DNA-binding domain"/>
    <property type="match status" value="1"/>
</dbReference>
<evidence type="ECO:0000256" key="7">
    <source>
        <dbReference type="ARBA" id="ARBA00023160"/>
    </source>
</evidence>
<dbReference type="Proteomes" id="UP000658225">
    <property type="component" value="Unassembled WGS sequence"/>
</dbReference>
<keyword evidence="5 9" id="KW-0443">Lipid metabolism</keyword>
<dbReference type="PIRSF" id="PIRSF037733">
    <property type="entry name" value="Transcription_factor_FapR"/>
    <property type="match status" value="1"/>
</dbReference>
<name>A0A927MGL0_9BACL</name>
<keyword evidence="1 9" id="KW-0678">Repressor</keyword>
<dbReference type="InterPro" id="IPR036388">
    <property type="entry name" value="WH-like_DNA-bd_sf"/>
</dbReference>
<dbReference type="InterPro" id="IPR017275">
    <property type="entry name" value="Transcription_factor_FapR"/>
</dbReference>